<keyword evidence="1" id="KW-0812">Transmembrane</keyword>
<dbReference type="Proteomes" id="UP001281410">
    <property type="component" value="Unassembled WGS sequence"/>
</dbReference>
<name>A0AAE0DY24_9ROSI</name>
<feature type="transmembrane region" description="Helical" evidence="1">
    <location>
        <begin position="100"/>
        <end position="119"/>
    </location>
</feature>
<evidence type="ECO:0000313" key="2">
    <source>
        <dbReference type="EMBL" id="KAK3195076.1"/>
    </source>
</evidence>
<proteinExistence type="predicted"/>
<accession>A0AAE0DY24</accession>
<dbReference type="PANTHER" id="PTHR34115">
    <property type="entry name" value="PROTEIN, PUTATIVE-RELATED"/>
    <property type="match status" value="1"/>
</dbReference>
<organism evidence="2 3">
    <name type="scientific">Dipteronia sinensis</name>
    <dbReference type="NCBI Taxonomy" id="43782"/>
    <lineage>
        <taxon>Eukaryota</taxon>
        <taxon>Viridiplantae</taxon>
        <taxon>Streptophyta</taxon>
        <taxon>Embryophyta</taxon>
        <taxon>Tracheophyta</taxon>
        <taxon>Spermatophyta</taxon>
        <taxon>Magnoliopsida</taxon>
        <taxon>eudicotyledons</taxon>
        <taxon>Gunneridae</taxon>
        <taxon>Pentapetalae</taxon>
        <taxon>rosids</taxon>
        <taxon>malvids</taxon>
        <taxon>Sapindales</taxon>
        <taxon>Sapindaceae</taxon>
        <taxon>Hippocastanoideae</taxon>
        <taxon>Acereae</taxon>
        <taxon>Dipteronia</taxon>
    </lineage>
</organism>
<keyword evidence="1" id="KW-0472">Membrane</keyword>
<feature type="transmembrane region" description="Helical" evidence="1">
    <location>
        <begin position="52"/>
        <end position="68"/>
    </location>
</feature>
<dbReference type="EMBL" id="JANJYJ010000008">
    <property type="protein sequence ID" value="KAK3195076.1"/>
    <property type="molecule type" value="Genomic_DNA"/>
</dbReference>
<feature type="transmembrane region" description="Helical" evidence="1">
    <location>
        <begin position="75"/>
        <end position="94"/>
    </location>
</feature>
<dbReference type="PANTHER" id="PTHR34115:SF6">
    <property type="entry name" value="PROTEIN, PUTATIVE-RELATED"/>
    <property type="match status" value="1"/>
</dbReference>
<evidence type="ECO:0000256" key="1">
    <source>
        <dbReference type="SAM" id="Phobius"/>
    </source>
</evidence>
<dbReference type="AlphaFoldDB" id="A0AAE0DY24"/>
<sequence>MQEGRGAGEATDATQLNFMIAKSFNFVIQMLIGVFQVDSQGKDKSPFETHPAEMWVFVFSSFIYFSAAQRSVPMAIISGSLSSVSLVSVLLPRLLGDLIFIPWAFVPLIVAYQIHAVLIRTACHQLHHKINNVISSFSAICKWFTPSTSIQQQELPV</sequence>
<gene>
    <name evidence="2" type="ORF">Dsin_026386</name>
</gene>
<protein>
    <submittedName>
        <fullName evidence="2">Uncharacterized protein</fullName>
    </submittedName>
</protein>
<reference evidence="2" key="1">
    <citation type="journal article" date="2023" name="Plant J.">
        <title>Genome sequences and population genomics provide insights into the demographic history, inbreeding, and mutation load of two 'living fossil' tree species of Dipteronia.</title>
        <authorList>
            <person name="Feng Y."/>
            <person name="Comes H.P."/>
            <person name="Chen J."/>
            <person name="Zhu S."/>
            <person name="Lu R."/>
            <person name="Zhang X."/>
            <person name="Li P."/>
            <person name="Qiu J."/>
            <person name="Olsen K.M."/>
            <person name="Qiu Y."/>
        </authorList>
    </citation>
    <scope>NUCLEOTIDE SEQUENCE</scope>
    <source>
        <strain evidence="2">NBL</strain>
    </source>
</reference>
<evidence type="ECO:0000313" key="3">
    <source>
        <dbReference type="Proteomes" id="UP001281410"/>
    </source>
</evidence>
<dbReference type="InterPro" id="IPR053258">
    <property type="entry name" value="Ca-permeable_cation_channel"/>
</dbReference>
<comment type="caution">
    <text evidence="2">The sequence shown here is derived from an EMBL/GenBank/DDBJ whole genome shotgun (WGS) entry which is preliminary data.</text>
</comment>
<keyword evidence="1" id="KW-1133">Transmembrane helix</keyword>
<keyword evidence="3" id="KW-1185">Reference proteome</keyword>